<dbReference type="EMBL" id="FWWZ01000001">
    <property type="protein sequence ID" value="SMC09470.1"/>
    <property type="molecule type" value="Genomic_DNA"/>
</dbReference>
<keyword evidence="1" id="KW-0812">Transmembrane</keyword>
<evidence type="ECO:0000313" key="2">
    <source>
        <dbReference type="EMBL" id="SMC09470.1"/>
    </source>
</evidence>
<keyword evidence="1" id="KW-0472">Membrane</keyword>
<evidence type="ECO:0000256" key="1">
    <source>
        <dbReference type="SAM" id="Phobius"/>
    </source>
</evidence>
<organism evidence="2 3">
    <name type="scientific">Nitratiruptor tergarcus DSM 16512</name>
    <dbReference type="NCBI Taxonomy" id="1069081"/>
    <lineage>
        <taxon>Bacteria</taxon>
        <taxon>Pseudomonadati</taxon>
        <taxon>Campylobacterota</taxon>
        <taxon>Epsilonproteobacteria</taxon>
        <taxon>Nautiliales</taxon>
        <taxon>Nitratiruptoraceae</taxon>
        <taxon>Nitratiruptor</taxon>
    </lineage>
</organism>
<dbReference type="AlphaFoldDB" id="A0A1W1WTU9"/>
<reference evidence="3" key="1">
    <citation type="submission" date="2017-04" db="EMBL/GenBank/DDBJ databases">
        <authorList>
            <person name="Varghese N."/>
            <person name="Submissions S."/>
        </authorList>
    </citation>
    <scope>NUCLEOTIDE SEQUENCE [LARGE SCALE GENOMIC DNA]</scope>
    <source>
        <strain evidence="3">DSM 16512</strain>
    </source>
</reference>
<keyword evidence="3" id="KW-1185">Reference proteome</keyword>
<name>A0A1W1WTU9_9BACT</name>
<evidence type="ECO:0000313" key="3">
    <source>
        <dbReference type="Proteomes" id="UP000192602"/>
    </source>
</evidence>
<gene>
    <name evidence="2" type="ORF">SAMN05660197_1278</name>
</gene>
<dbReference type="Proteomes" id="UP000192602">
    <property type="component" value="Unassembled WGS sequence"/>
</dbReference>
<protein>
    <submittedName>
        <fullName evidence="2">Uncharacterized protein</fullName>
    </submittedName>
</protein>
<sequence>MKEIVDFIVMTLFVLFMIWLIVGYHRQKEHHKRGEDK</sequence>
<feature type="transmembrane region" description="Helical" evidence="1">
    <location>
        <begin position="6"/>
        <end position="24"/>
    </location>
</feature>
<accession>A0A1W1WTU9</accession>
<proteinExistence type="predicted"/>
<keyword evidence="1" id="KW-1133">Transmembrane helix</keyword>